<evidence type="ECO:0000313" key="1">
    <source>
        <dbReference type="EMBL" id="PTB36407.1"/>
    </source>
</evidence>
<organism evidence="1 2">
    <name type="scientific">Trichoderma asperellum (strain ATCC 204424 / CBS 433.97 / NBRC 101777)</name>
    <dbReference type="NCBI Taxonomy" id="1042311"/>
    <lineage>
        <taxon>Eukaryota</taxon>
        <taxon>Fungi</taxon>
        <taxon>Dikarya</taxon>
        <taxon>Ascomycota</taxon>
        <taxon>Pezizomycotina</taxon>
        <taxon>Sordariomycetes</taxon>
        <taxon>Hypocreomycetidae</taxon>
        <taxon>Hypocreales</taxon>
        <taxon>Hypocreaceae</taxon>
        <taxon>Trichoderma</taxon>
    </lineage>
</organism>
<reference evidence="1 2" key="1">
    <citation type="submission" date="2016-07" db="EMBL/GenBank/DDBJ databases">
        <title>Multiple horizontal gene transfer events from other fungi enriched the ability of initially mycotrophic Trichoderma (Ascomycota) to feed on dead plant biomass.</title>
        <authorList>
            <consortium name="DOE Joint Genome Institute"/>
            <person name="Aerts A."/>
            <person name="Atanasova L."/>
            <person name="Chenthamara K."/>
            <person name="Zhang J."/>
            <person name="Grujic M."/>
            <person name="Henrissat B."/>
            <person name="Kuo A."/>
            <person name="Salamov A."/>
            <person name="Lipzen A."/>
            <person name="Labutti K."/>
            <person name="Barry K."/>
            <person name="Miao Y."/>
            <person name="Rahimi M.J."/>
            <person name="Shen Q."/>
            <person name="Grigoriev I.V."/>
            <person name="Kubicek C.P."/>
            <person name="Druzhinina I.S."/>
        </authorList>
    </citation>
    <scope>NUCLEOTIDE SEQUENCE [LARGE SCALE GENOMIC DNA]</scope>
    <source>
        <strain evidence="1 2">CBS 433.97</strain>
    </source>
</reference>
<accession>A0A2T3YV57</accession>
<evidence type="ECO:0000313" key="2">
    <source>
        <dbReference type="Proteomes" id="UP000240493"/>
    </source>
</evidence>
<sequence length="102" mass="10779">MPGFGASYPLLAATFPTISTTEGRCITIGDSQSSLPAARAKDILDRRSERVGMGKNFMDSATVAGQLKICSRCCPMALSDWMAADHGSVGEHGCPCTRVRAI</sequence>
<proteinExistence type="predicted"/>
<protein>
    <submittedName>
        <fullName evidence="1">Uncharacterized protein</fullName>
    </submittedName>
</protein>
<name>A0A2T3YV57_TRIA4</name>
<keyword evidence="2" id="KW-1185">Reference proteome</keyword>
<dbReference type="Proteomes" id="UP000240493">
    <property type="component" value="Unassembled WGS sequence"/>
</dbReference>
<gene>
    <name evidence="1" type="ORF">M441DRAFT_278408</name>
</gene>
<dbReference type="AlphaFoldDB" id="A0A2T3YV57"/>
<dbReference type="EMBL" id="KZ679270">
    <property type="protein sequence ID" value="PTB36407.1"/>
    <property type="molecule type" value="Genomic_DNA"/>
</dbReference>